<keyword evidence="3" id="KW-1185">Reference proteome</keyword>
<protein>
    <submittedName>
        <fullName evidence="2">Sigma-E factor negative regulatory protein RseC</fullName>
    </submittedName>
</protein>
<dbReference type="EMBL" id="JALJYF010000001">
    <property type="protein sequence ID" value="MCP1726671.1"/>
    <property type="molecule type" value="Genomic_DNA"/>
</dbReference>
<keyword evidence="1" id="KW-0812">Transmembrane</keyword>
<feature type="transmembrane region" description="Helical" evidence="1">
    <location>
        <begin position="106"/>
        <end position="126"/>
    </location>
</feature>
<evidence type="ECO:0000313" key="2">
    <source>
        <dbReference type="EMBL" id="MCP1726671.1"/>
    </source>
</evidence>
<dbReference type="InterPro" id="IPR026268">
    <property type="entry name" value="RseC"/>
</dbReference>
<keyword evidence="1" id="KW-1133">Transmembrane helix</keyword>
<dbReference type="Proteomes" id="UP001523550">
    <property type="component" value="Unassembled WGS sequence"/>
</dbReference>
<dbReference type="PIRSF" id="PIRSF004923">
    <property type="entry name" value="RseC"/>
    <property type="match status" value="1"/>
</dbReference>
<evidence type="ECO:0000313" key="3">
    <source>
        <dbReference type="Proteomes" id="UP001523550"/>
    </source>
</evidence>
<dbReference type="RefSeq" id="WP_253445338.1">
    <property type="nucleotide sequence ID" value="NZ_JALJYF010000001.1"/>
</dbReference>
<evidence type="ECO:0000256" key="1">
    <source>
        <dbReference type="SAM" id="Phobius"/>
    </source>
</evidence>
<comment type="caution">
    <text evidence="2">The sequence shown here is derived from an EMBL/GenBank/DDBJ whole genome shotgun (WGS) entry which is preliminary data.</text>
</comment>
<proteinExistence type="predicted"/>
<name>A0ABT1G5U6_9GAMM</name>
<keyword evidence="1" id="KW-0472">Membrane</keyword>
<dbReference type="InterPro" id="IPR007359">
    <property type="entry name" value="SigmaE_reg_RseC_MucC"/>
</dbReference>
<dbReference type="Pfam" id="PF04246">
    <property type="entry name" value="RseC_MucC"/>
    <property type="match status" value="1"/>
</dbReference>
<gene>
    <name evidence="2" type="ORF">J2T60_000636</name>
</gene>
<organism evidence="2 3">
    <name type="scientific">Natronospira proteinivora</name>
    <dbReference type="NCBI Taxonomy" id="1807133"/>
    <lineage>
        <taxon>Bacteria</taxon>
        <taxon>Pseudomonadati</taxon>
        <taxon>Pseudomonadota</taxon>
        <taxon>Gammaproteobacteria</taxon>
        <taxon>Natronospirales</taxon>
        <taxon>Natronospiraceae</taxon>
        <taxon>Natronospira</taxon>
    </lineage>
</organism>
<accession>A0ABT1G5U6</accession>
<sequence length="155" mass="16671">MIREQGRIVRTQAGRAWIEARSRLDCPRCAEGRGCGGGLLGRWLGDRLNRVEAANPDNHPSGSWVELGLDERDLFIAALLVYLPPLFGLLLGATLAQVFLGLAEGWVVLLALLGLALGLLPGRALLSGGGRDRRFAPAILRRLSGPPEGCQKRSV</sequence>
<dbReference type="PANTHER" id="PTHR35867">
    <property type="entry name" value="PROTEIN RSEC"/>
    <property type="match status" value="1"/>
</dbReference>
<dbReference type="PANTHER" id="PTHR35867:SF1">
    <property type="entry name" value="PROTEIN RSEC"/>
    <property type="match status" value="1"/>
</dbReference>
<feature type="transmembrane region" description="Helical" evidence="1">
    <location>
        <begin position="74"/>
        <end position="100"/>
    </location>
</feature>
<reference evidence="2 3" key="1">
    <citation type="submission" date="2022-03" db="EMBL/GenBank/DDBJ databases">
        <title>Genomic Encyclopedia of Type Strains, Phase III (KMG-III): the genomes of soil and plant-associated and newly described type strains.</title>
        <authorList>
            <person name="Whitman W."/>
        </authorList>
    </citation>
    <scope>NUCLEOTIDE SEQUENCE [LARGE SCALE GENOMIC DNA]</scope>
    <source>
        <strain evidence="2 3">BSker1</strain>
    </source>
</reference>